<accession>A0A0F9GIM9</accession>
<dbReference type="AlphaFoldDB" id="A0A0F9GIM9"/>
<evidence type="ECO:0000313" key="1">
    <source>
        <dbReference type="EMBL" id="KKL98689.1"/>
    </source>
</evidence>
<reference evidence="1" key="1">
    <citation type="journal article" date="2015" name="Nature">
        <title>Complex archaea that bridge the gap between prokaryotes and eukaryotes.</title>
        <authorList>
            <person name="Spang A."/>
            <person name="Saw J.H."/>
            <person name="Jorgensen S.L."/>
            <person name="Zaremba-Niedzwiedzka K."/>
            <person name="Martijn J."/>
            <person name="Lind A.E."/>
            <person name="van Eijk R."/>
            <person name="Schleper C."/>
            <person name="Guy L."/>
            <person name="Ettema T.J."/>
        </authorList>
    </citation>
    <scope>NUCLEOTIDE SEQUENCE</scope>
</reference>
<dbReference type="EMBL" id="LAZR01017854">
    <property type="protein sequence ID" value="KKL98689.1"/>
    <property type="molecule type" value="Genomic_DNA"/>
</dbReference>
<proteinExistence type="predicted"/>
<sequence length="365" mass="36954">MFKLSQISAIKSRPLFTLAIALALVLGGWGSSSGASFDIFGDEVSLSGEQIITGKKTFEGDLTLKGLLDIDDGDGNIGIGTTACDSITAGSGLRNICIGSAAGTALTTGDDSIIIGVDAGKALTTQIDNVLIGYKAGEDLTDSSNVIIGKEAATNATDATQNVIIGGIAATNGILVGDKNVFIGYQVAGSATSATDNVIIGVNAATVNTFTGANNVVVGQDAARTLTSANQNTLVGSDAGKILTSGDDNVFLGFAACATLTTESDQLCIDNTNTTTPLIQGNFSTDSLTANAFEFLVPSGTAVMHAANITDNWTTQAGGTTSSEIDRGASDTDITYIALRNADGTLVYIYPNPSGEGVHASTAKP</sequence>
<gene>
    <name evidence="1" type="ORF">LCGC14_1821930</name>
</gene>
<name>A0A0F9GIM9_9ZZZZ</name>
<organism evidence="1">
    <name type="scientific">marine sediment metagenome</name>
    <dbReference type="NCBI Taxonomy" id="412755"/>
    <lineage>
        <taxon>unclassified sequences</taxon>
        <taxon>metagenomes</taxon>
        <taxon>ecological metagenomes</taxon>
    </lineage>
</organism>
<comment type="caution">
    <text evidence="1">The sequence shown here is derived from an EMBL/GenBank/DDBJ whole genome shotgun (WGS) entry which is preliminary data.</text>
</comment>
<protein>
    <submittedName>
        <fullName evidence="1">Uncharacterized protein</fullName>
    </submittedName>
</protein>